<dbReference type="AlphaFoldDB" id="A0A5E7PLM3"/>
<dbReference type="Proteomes" id="UP000377224">
    <property type="component" value="Unassembled WGS sequence"/>
</dbReference>
<reference evidence="1 2" key="1">
    <citation type="submission" date="2019-09" db="EMBL/GenBank/DDBJ databases">
        <authorList>
            <person name="Chandra G."/>
            <person name="Truman W A."/>
        </authorList>
    </citation>
    <scope>NUCLEOTIDE SEQUENCE [LARGE SCALE GENOMIC DNA]</scope>
    <source>
        <strain evidence="1">PS896</strain>
    </source>
</reference>
<accession>A0A5E7PLM3</accession>
<proteinExistence type="predicted"/>
<evidence type="ECO:0000313" key="2">
    <source>
        <dbReference type="Proteomes" id="UP000377224"/>
    </source>
</evidence>
<dbReference type="InterPro" id="IPR010780">
    <property type="entry name" value="DUF1375"/>
</dbReference>
<gene>
    <name evidence="1" type="ORF">PS896_05289</name>
</gene>
<dbReference type="RefSeq" id="WP_064391026.1">
    <property type="nucleotide sequence ID" value="NZ_CABVIN010000010.1"/>
</dbReference>
<dbReference type="PROSITE" id="PS51257">
    <property type="entry name" value="PROKAR_LIPOPROTEIN"/>
    <property type="match status" value="1"/>
</dbReference>
<organism evidence="1 2">
    <name type="scientific">Pseudomonas fluorescens</name>
    <dbReference type="NCBI Taxonomy" id="294"/>
    <lineage>
        <taxon>Bacteria</taxon>
        <taxon>Pseudomonadati</taxon>
        <taxon>Pseudomonadota</taxon>
        <taxon>Gammaproteobacteria</taxon>
        <taxon>Pseudomonadales</taxon>
        <taxon>Pseudomonadaceae</taxon>
        <taxon>Pseudomonas</taxon>
    </lineage>
</organism>
<dbReference type="EMBL" id="CABVIN010000010">
    <property type="protein sequence ID" value="VVP49517.1"/>
    <property type="molecule type" value="Genomic_DNA"/>
</dbReference>
<protein>
    <recommendedName>
        <fullName evidence="3">YceK/YidQ family lipoprotein</fullName>
    </recommendedName>
</protein>
<evidence type="ECO:0000313" key="1">
    <source>
        <dbReference type="EMBL" id="VVP49517.1"/>
    </source>
</evidence>
<evidence type="ECO:0008006" key="3">
    <source>
        <dbReference type="Google" id="ProtNLM"/>
    </source>
</evidence>
<name>A0A5E7PLM3_PSEFL</name>
<sequence length="109" mass="11638">MRIQAMILAALMLGGCGTVQTVVRNDQAAVDSLKKQKSYCGAVPRIYSGLAYDFCSLHAPLGEGVEADDYKNAAIPVVLIDAVISGALDTFLLPYTIYKQQVDGSIVIN</sequence>
<dbReference type="Pfam" id="PF07119">
    <property type="entry name" value="DUF1375"/>
    <property type="match status" value="1"/>
</dbReference>